<dbReference type="PANTHER" id="PTHR31503:SF22">
    <property type="entry name" value="VACUOLAR CALCIUM ION TRANSPORTER"/>
    <property type="match status" value="1"/>
</dbReference>
<keyword evidence="3 10" id="KW-0813">Transport</keyword>
<dbReference type="GO" id="GO:0015369">
    <property type="term" value="F:calcium:proton antiporter activity"/>
    <property type="evidence" value="ECO:0007669"/>
    <property type="project" value="UniProtKB-UniRule"/>
</dbReference>
<evidence type="ECO:0000256" key="4">
    <source>
        <dbReference type="ARBA" id="ARBA00022568"/>
    </source>
</evidence>
<feature type="domain" description="Sodium/calcium exchanger membrane region" evidence="13">
    <location>
        <begin position="366"/>
        <end position="508"/>
    </location>
</feature>
<evidence type="ECO:0000256" key="8">
    <source>
        <dbReference type="ARBA" id="ARBA00023065"/>
    </source>
</evidence>
<dbReference type="InterPro" id="IPR037045">
    <property type="entry name" value="S8pro/Inhibitor_I9_sf"/>
</dbReference>
<dbReference type="Pfam" id="PF01699">
    <property type="entry name" value="Na_Ca_ex"/>
    <property type="match status" value="2"/>
</dbReference>
<feature type="transmembrane region" description="Helical" evidence="10">
    <location>
        <begin position="462"/>
        <end position="483"/>
    </location>
</feature>
<dbReference type="InterPro" id="IPR004837">
    <property type="entry name" value="NaCa_Exmemb"/>
</dbReference>
<keyword evidence="5 10" id="KW-0812">Transmembrane</keyword>
<sequence>MRSILFLLFLIFTVTYTAAEGFTTYIVGLKEPVNQAKINKVKEDVIKSGGKVLDEINLGLRGIIVSLPTPDNGIVQALEVNDIVDFIDEDRAASSQEQPSGSTADRVPEEKKKKFKNPSVAQGLMAIVKSSWLNVLLICIPFGWASHFVWSPTVTFVFNFIAIIPLAKLLGFVTEDIALRTGEVIGGLLNATFGNAVELIISIISLSQNLVIVVQASMLGSILSNSLLVLGMCFLCGGYKYKEQTFNATAAQTSASLLFTSVVSLLLPAAFYGSTIDTESQDVERTDILDISRGTAIILLIIYFAYLVFQFLQAPMEAFKVERQSSAIQLLNNNKNQDDTEEQIQAHQIVEEEEEESPVMPCWMALTSLLVITILVAVSGEFLVSAIESVVEQWHISETFVGLILLPIVANASEHITAVTVAWKNKMDLALGVSVGSSMQIALLVTPIMVIVGWGINVDMSLFFNIYETAVLFASVVMVNYLIMGGKSNWFGGLMLCAVYLIIAVSFFYYPDAAAGGLDGPMPNGTTTVA</sequence>
<evidence type="ECO:0000313" key="15">
    <source>
        <dbReference type="Proteomes" id="UP000716291"/>
    </source>
</evidence>
<dbReference type="InterPro" id="IPR004713">
    <property type="entry name" value="CaH_exchang"/>
</dbReference>
<feature type="chain" id="PRO_5040106864" description="Vacuolar calcium ion transporter" evidence="12">
    <location>
        <begin position="20"/>
        <end position="530"/>
    </location>
</feature>
<feature type="transmembrane region" description="Helical" evidence="10">
    <location>
        <begin position="249"/>
        <end position="271"/>
    </location>
</feature>
<dbReference type="GO" id="GO:0012505">
    <property type="term" value="C:endomembrane system"/>
    <property type="evidence" value="ECO:0007669"/>
    <property type="project" value="UniProtKB-SubCell"/>
</dbReference>
<proteinExistence type="inferred from homology"/>
<keyword evidence="8 10" id="KW-0406">Ion transport</keyword>
<evidence type="ECO:0000259" key="13">
    <source>
        <dbReference type="Pfam" id="PF01699"/>
    </source>
</evidence>
<keyword evidence="4 10" id="KW-0109">Calcium transport</keyword>
<evidence type="ECO:0000256" key="11">
    <source>
        <dbReference type="SAM" id="MobiDB-lite"/>
    </source>
</evidence>
<feature type="signal peptide" evidence="12">
    <location>
        <begin position="1"/>
        <end position="19"/>
    </location>
</feature>
<comment type="caution">
    <text evidence="14">The sequence shown here is derived from an EMBL/GenBank/DDBJ whole genome shotgun (WGS) entry which is preliminary data.</text>
</comment>
<dbReference type="EMBL" id="JAANQT010000206">
    <property type="protein sequence ID" value="KAG1313262.1"/>
    <property type="molecule type" value="Genomic_DNA"/>
</dbReference>
<accession>A0A9P6XGC9</accession>
<keyword evidence="9 10" id="KW-0472">Membrane</keyword>
<evidence type="ECO:0000256" key="7">
    <source>
        <dbReference type="ARBA" id="ARBA00022989"/>
    </source>
</evidence>
<evidence type="ECO:0000256" key="12">
    <source>
        <dbReference type="SAM" id="SignalP"/>
    </source>
</evidence>
<feature type="compositionally biased region" description="Polar residues" evidence="11">
    <location>
        <begin position="93"/>
        <end position="103"/>
    </location>
</feature>
<dbReference type="GO" id="GO:0006874">
    <property type="term" value="P:intracellular calcium ion homeostasis"/>
    <property type="evidence" value="ECO:0007669"/>
    <property type="project" value="TreeGrafter"/>
</dbReference>
<dbReference type="Gene3D" id="3.30.70.80">
    <property type="entry name" value="Peptidase S8 propeptide/proteinase inhibitor I9"/>
    <property type="match status" value="1"/>
</dbReference>
<comment type="caution">
    <text evidence="10">Lacks conserved residue(s) required for the propagation of feature annotation.</text>
</comment>
<feature type="transmembrane region" description="Helical" evidence="10">
    <location>
        <begin position="399"/>
        <end position="422"/>
    </location>
</feature>
<evidence type="ECO:0000256" key="9">
    <source>
        <dbReference type="ARBA" id="ARBA00023136"/>
    </source>
</evidence>
<dbReference type="InterPro" id="IPR004798">
    <property type="entry name" value="CAX-like"/>
</dbReference>
<feature type="transmembrane region" description="Helical" evidence="10">
    <location>
        <begin position="429"/>
        <end position="456"/>
    </location>
</feature>
<evidence type="ECO:0000256" key="6">
    <source>
        <dbReference type="ARBA" id="ARBA00022837"/>
    </source>
</evidence>
<feature type="transmembrane region" description="Helical" evidence="10">
    <location>
        <begin position="291"/>
        <end position="312"/>
    </location>
</feature>
<keyword evidence="6 10" id="KW-0106">Calcium</keyword>
<feature type="transmembrane region" description="Helical" evidence="10">
    <location>
        <begin position="490"/>
        <end position="510"/>
    </location>
</feature>
<keyword evidence="12" id="KW-0732">Signal</keyword>
<evidence type="ECO:0000256" key="3">
    <source>
        <dbReference type="ARBA" id="ARBA00022448"/>
    </source>
</evidence>
<evidence type="ECO:0000256" key="1">
    <source>
        <dbReference type="ARBA" id="ARBA00004127"/>
    </source>
</evidence>
<feature type="region of interest" description="Disordered" evidence="11">
    <location>
        <begin position="92"/>
        <end position="114"/>
    </location>
</feature>
<feature type="transmembrane region" description="Helical" evidence="10">
    <location>
        <begin position="148"/>
        <end position="172"/>
    </location>
</feature>
<evidence type="ECO:0000256" key="2">
    <source>
        <dbReference type="ARBA" id="ARBA00008170"/>
    </source>
</evidence>
<keyword evidence="10" id="KW-0050">Antiport</keyword>
<organism evidence="14 15">
    <name type="scientific">Rhizopus oryzae</name>
    <name type="common">Mucormycosis agent</name>
    <name type="synonym">Rhizopus arrhizus var. delemar</name>
    <dbReference type="NCBI Taxonomy" id="64495"/>
    <lineage>
        <taxon>Eukaryota</taxon>
        <taxon>Fungi</taxon>
        <taxon>Fungi incertae sedis</taxon>
        <taxon>Mucoromycota</taxon>
        <taxon>Mucoromycotina</taxon>
        <taxon>Mucoromycetes</taxon>
        <taxon>Mucorales</taxon>
        <taxon>Mucorineae</taxon>
        <taxon>Rhizopodaceae</taxon>
        <taxon>Rhizopus</taxon>
    </lineage>
</organism>
<feature type="transmembrane region" description="Helical" evidence="10">
    <location>
        <begin position="363"/>
        <end position="387"/>
    </location>
</feature>
<dbReference type="Proteomes" id="UP000716291">
    <property type="component" value="Unassembled WGS sequence"/>
</dbReference>
<protein>
    <recommendedName>
        <fullName evidence="10">Vacuolar calcium ion transporter</fullName>
    </recommendedName>
</protein>
<evidence type="ECO:0000256" key="5">
    <source>
        <dbReference type="ARBA" id="ARBA00022692"/>
    </source>
</evidence>
<comment type="subcellular location">
    <subcellularLocation>
        <location evidence="1">Endomembrane system</location>
        <topology evidence="1">Multi-pass membrane protein</topology>
    </subcellularLocation>
    <subcellularLocation>
        <location evidence="10">Vacuole membrane</location>
    </subcellularLocation>
</comment>
<dbReference type="GO" id="GO:0000329">
    <property type="term" value="C:fungal-type vacuole membrane"/>
    <property type="evidence" value="ECO:0007669"/>
    <property type="project" value="TreeGrafter"/>
</dbReference>
<keyword evidence="10" id="KW-0926">Vacuole</keyword>
<dbReference type="SUPFAM" id="SSF54897">
    <property type="entry name" value="Protease propeptides/inhibitors"/>
    <property type="match status" value="1"/>
</dbReference>
<dbReference type="PANTHER" id="PTHR31503">
    <property type="entry name" value="VACUOLAR CALCIUM ION TRANSPORTER"/>
    <property type="match status" value="1"/>
</dbReference>
<keyword evidence="15" id="KW-1185">Reference proteome</keyword>
<dbReference type="Gene3D" id="1.20.1420.30">
    <property type="entry name" value="NCX, central ion-binding region"/>
    <property type="match status" value="2"/>
</dbReference>
<evidence type="ECO:0000313" key="14">
    <source>
        <dbReference type="EMBL" id="KAG1313262.1"/>
    </source>
</evidence>
<name>A0A9P6XGC9_RHIOR</name>
<dbReference type="InterPro" id="IPR044880">
    <property type="entry name" value="NCX_ion-bd_dom_sf"/>
</dbReference>
<feature type="transmembrane region" description="Helical" evidence="10">
    <location>
        <begin position="184"/>
        <end position="206"/>
    </location>
</feature>
<dbReference type="NCBIfam" id="TIGR00846">
    <property type="entry name" value="caca2"/>
    <property type="match status" value="1"/>
</dbReference>
<feature type="transmembrane region" description="Helical" evidence="10">
    <location>
        <begin position="212"/>
        <end position="237"/>
    </location>
</feature>
<dbReference type="AlphaFoldDB" id="A0A9P6XGC9"/>
<feature type="domain" description="Sodium/calcium exchanger membrane region" evidence="13">
    <location>
        <begin position="153"/>
        <end position="311"/>
    </location>
</feature>
<reference evidence="14" key="1">
    <citation type="journal article" date="2020" name="Microb. Genom.">
        <title>Genetic diversity of clinical and environmental Mucorales isolates obtained from an investigation of mucormycosis cases among solid organ transplant recipients.</title>
        <authorList>
            <person name="Nguyen M.H."/>
            <person name="Kaul D."/>
            <person name="Muto C."/>
            <person name="Cheng S.J."/>
            <person name="Richter R.A."/>
            <person name="Bruno V.M."/>
            <person name="Liu G."/>
            <person name="Beyhan S."/>
            <person name="Sundermann A.J."/>
            <person name="Mounaud S."/>
            <person name="Pasculle A.W."/>
            <person name="Nierman W.C."/>
            <person name="Driscoll E."/>
            <person name="Cumbie R."/>
            <person name="Clancy C.J."/>
            <person name="Dupont C.L."/>
        </authorList>
    </citation>
    <scope>NUCLEOTIDE SEQUENCE</scope>
    <source>
        <strain evidence="14">GL11</strain>
    </source>
</reference>
<comment type="similarity">
    <text evidence="2 10">Belongs to the Ca(2+):cation antiporter (CaCA) (TC 2.A.19) family.</text>
</comment>
<keyword evidence="7 10" id="KW-1133">Transmembrane helix</keyword>
<evidence type="ECO:0000256" key="10">
    <source>
        <dbReference type="RuleBase" id="RU365028"/>
    </source>
</evidence>
<comment type="function">
    <text evidence="10">Has a role in promoting intracellular calcium ion sequestration via the exchange of calcium ions for hydrogen ions across the vacuolar membrane. Involved also in manganese ion homeostasis via its uptake into the vacuole.</text>
</comment>
<dbReference type="NCBIfam" id="TIGR00378">
    <property type="entry name" value="cax"/>
    <property type="match status" value="1"/>
</dbReference>
<gene>
    <name evidence="14" type="ORF">G6F64_002377</name>
</gene>